<evidence type="ECO:0000256" key="3">
    <source>
        <dbReference type="ARBA" id="ARBA00022475"/>
    </source>
</evidence>
<keyword evidence="6 12" id="KW-1133">Transmembrane helix</keyword>
<comment type="subcellular location">
    <subcellularLocation>
        <location evidence="2 12">Cell membrane</location>
        <topology evidence="2 12">Multi-pass membrane protein</topology>
    </subcellularLocation>
</comment>
<keyword evidence="7 11" id="KW-0297">G-protein coupled receptor</keyword>
<keyword evidence="12" id="KW-0716">Sensory transduction</keyword>
<accession>A0A1S3AHM1</accession>
<dbReference type="InterPro" id="IPR000276">
    <property type="entry name" value="GPCR_Rhodpsn"/>
</dbReference>
<dbReference type="Gene3D" id="1.20.1070.10">
    <property type="entry name" value="Rhodopsin 7-helix transmembrane proteins"/>
    <property type="match status" value="1"/>
</dbReference>
<dbReference type="PRINTS" id="PR00237">
    <property type="entry name" value="GPCRRHODOPSN"/>
</dbReference>
<feature type="transmembrane region" description="Helical" evidence="12">
    <location>
        <begin position="78"/>
        <end position="102"/>
    </location>
</feature>
<feature type="transmembrane region" description="Helical" evidence="12">
    <location>
        <begin position="142"/>
        <end position="161"/>
    </location>
</feature>
<evidence type="ECO:0000256" key="5">
    <source>
        <dbReference type="ARBA" id="ARBA00022725"/>
    </source>
</evidence>
<dbReference type="InterPro" id="IPR017452">
    <property type="entry name" value="GPCR_Rhodpsn_7TM"/>
</dbReference>
<evidence type="ECO:0000259" key="13">
    <source>
        <dbReference type="PROSITE" id="PS50262"/>
    </source>
</evidence>
<dbReference type="GO" id="GO:0004984">
    <property type="term" value="F:olfactory receptor activity"/>
    <property type="evidence" value="ECO:0007669"/>
    <property type="project" value="InterPro"/>
</dbReference>
<comment type="function">
    <text evidence="1">Putative odorant or sperm cell receptor.</text>
</comment>
<feature type="transmembrane region" description="Helical" evidence="12">
    <location>
        <begin position="246"/>
        <end position="274"/>
    </location>
</feature>
<evidence type="ECO:0000313" key="14">
    <source>
        <dbReference type="Proteomes" id="UP001652624"/>
    </source>
</evidence>
<keyword evidence="4 11" id="KW-0812">Transmembrane</keyword>
<evidence type="ECO:0000313" key="15">
    <source>
        <dbReference type="RefSeq" id="XP_007535172.2"/>
    </source>
</evidence>
<keyword evidence="5 12" id="KW-0552">Olfaction</keyword>
<feature type="transmembrane region" description="Helical" evidence="12">
    <location>
        <begin position="295"/>
        <end position="313"/>
    </location>
</feature>
<dbReference type="GO" id="GO:0005886">
    <property type="term" value="C:plasma membrane"/>
    <property type="evidence" value="ECO:0007669"/>
    <property type="project" value="UniProtKB-SubCell"/>
</dbReference>
<dbReference type="Proteomes" id="UP001652624">
    <property type="component" value="Chromosome 9"/>
</dbReference>
<dbReference type="CDD" id="cd15227">
    <property type="entry name" value="7tmA_OR14-like"/>
    <property type="match status" value="1"/>
</dbReference>
<evidence type="ECO:0000256" key="8">
    <source>
        <dbReference type="ARBA" id="ARBA00023136"/>
    </source>
</evidence>
<keyword evidence="10 11" id="KW-0807">Transducer</keyword>
<proteinExistence type="inferred from homology"/>
<evidence type="ECO:0000256" key="6">
    <source>
        <dbReference type="ARBA" id="ARBA00022989"/>
    </source>
</evidence>
<organism evidence="14 15">
    <name type="scientific">Erinaceus europaeus</name>
    <name type="common">Western European hedgehog</name>
    <dbReference type="NCBI Taxonomy" id="9365"/>
    <lineage>
        <taxon>Eukaryota</taxon>
        <taxon>Metazoa</taxon>
        <taxon>Chordata</taxon>
        <taxon>Craniata</taxon>
        <taxon>Vertebrata</taxon>
        <taxon>Euteleostomi</taxon>
        <taxon>Mammalia</taxon>
        <taxon>Eutheria</taxon>
        <taxon>Laurasiatheria</taxon>
        <taxon>Eulipotyphla</taxon>
        <taxon>Erinaceidae</taxon>
        <taxon>Erinaceinae</taxon>
        <taxon>Erinaceus</taxon>
    </lineage>
</organism>
<keyword evidence="8 12" id="KW-0472">Membrane</keyword>
<dbReference type="OrthoDB" id="9836137at2759"/>
<evidence type="ECO:0000256" key="12">
    <source>
        <dbReference type="RuleBase" id="RU363047"/>
    </source>
</evidence>
<dbReference type="Pfam" id="PF13853">
    <property type="entry name" value="7tm_4"/>
    <property type="match status" value="1"/>
</dbReference>
<evidence type="ECO:0000256" key="2">
    <source>
        <dbReference type="ARBA" id="ARBA00004651"/>
    </source>
</evidence>
<dbReference type="InterPro" id="IPR000725">
    <property type="entry name" value="Olfact_rcpt"/>
</dbReference>
<dbReference type="SUPFAM" id="SSF81321">
    <property type="entry name" value="Family A G protein-coupled receptor-like"/>
    <property type="match status" value="1"/>
</dbReference>
<feature type="transmembrane region" description="Helical" evidence="12">
    <location>
        <begin position="114"/>
        <end position="136"/>
    </location>
</feature>
<evidence type="ECO:0000256" key="7">
    <source>
        <dbReference type="ARBA" id="ARBA00023040"/>
    </source>
</evidence>
<dbReference type="GeneID" id="103124388"/>
<dbReference type="AlphaFoldDB" id="A0A1S3AHM1"/>
<evidence type="ECO:0000256" key="4">
    <source>
        <dbReference type="ARBA" id="ARBA00022692"/>
    </source>
</evidence>
<keyword evidence="14" id="KW-1185">Reference proteome</keyword>
<comment type="similarity">
    <text evidence="11">Belongs to the G-protein coupled receptor 1 family.</text>
</comment>
<evidence type="ECO:0000256" key="11">
    <source>
        <dbReference type="RuleBase" id="RU000688"/>
    </source>
</evidence>
<dbReference type="RefSeq" id="XP_007535172.2">
    <property type="nucleotide sequence ID" value="XM_007535110.2"/>
</dbReference>
<keyword evidence="9 11" id="KW-0675">Receptor</keyword>
<feature type="domain" description="G-protein coupled receptors family 1 profile" evidence="13">
    <location>
        <begin position="94"/>
        <end position="343"/>
    </location>
</feature>
<dbReference type="PRINTS" id="PR00245">
    <property type="entry name" value="OLFACTORYR"/>
</dbReference>
<feature type="transmembrane region" description="Helical" evidence="12">
    <location>
        <begin position="199"/>
        <end position="221"/>
    </location>
</feature>
<dbReference type="PROSITE" id="PS50262">
    <property type="entry name" value="G_PROTEIN_RECEP_F1_2"/>
    <property type="match status" value="1"/>
</dbReference>
<reference evidence="15" key="1">
    <citation type="submission" date="2025-08" db="UniProtKB">
        <authorList>
            <consortium name="RefSeq"/>
        </authorList>
    </citation>
    <scope>IDENTIFICATION</scope>
</reference>
<protein>
    <recommendedName>
        <fullName evidence="12">Olfactory receptor</fullName>
    </recommendedName>
</protein>
<dbReference type="eggNOG" id="ENOG502SHXQ">
    <property type="taxonomic scope" value="Eukaryota"/>
</dbReference>
<dbReference type="PANTHER" id="PTHR26452">
    <property type="entry name" value="OLFACTORY RECEPTOR"/>
    <property type="match status" value="1"/>
</dbReference>
<dbReference type="InParanoid" id="A0A1S3AHM1"/>
<dbReference type="GO" id="GO:0004930">
    <property type="term" value="F:G protein-coupled receptor activity"/>
    <property type="evidence" value="ECO:0007669"/>
    <property type="project" value="UniProtKB-KW"/>
</dbReference>
<evidence type="ECO:0000256" key="1">
    <source>
        <dbReference type="ARBA" id="ARBA00003929"/>
    </source>
</evidence>
<sequence>MGIVPLNLVPPLPWCVHRTLKRSFAREELIILESDLEVKGQPPSSRGGRNGTMASDLNRTEVAKFLLMGFSDIWEIQIMHAILFLLVYLLALMGNLLIVTLTTLDVHLKTPMYFFLRNLSFLDFCYVSVTVSKSIVNSLTRATSISFIGCALQVFFFIDLASTEIAILTVMSYDRYVAICQPLHYEVIMNQGNCVRMMAMSWLSGTICGLMHVTATFSLPFCGSNRVNQFFCDIPQLLSLLDPNDIIIEIGVMVFITSLVIICFVSITLSYVYIFSTILRIPSKEGRSKTFSTCVPHLVVVTLFMISGSIAYVKPISSSPSVLDLFLSVFYTVVPPTLNPIIYSLRNKDMKAALRRQYFRLEM</sequence>
<keyword evidence="3 12" id="KW-1003">Cell membrane</keyword>
<feature type="transmembrane region" description="Helical" evidence="12">
    <location>
        <begin position="325"/>
        <end position="345"/>
    </location>
</feature>
<evidence type="ECO:0000256" key="9">
    <source>
        <dbReference type="ARBA" id="ARBA00023170"/>
    </source>
</evidence>
<name>A0A1S3AHM1_ERIEU</name>
<dbReference type="InterPro" id="IPR050516">
    <property type="entry name" value="Olfactory_GPCR"/>
</dbReference>
<evidence type="ECO:0000256" key="10">
    <source>
        <dbReference type="ARBA" id="ARBA00023224"/>
    </source>
</evidence>
<gene>
    <name evidence="15" type="primary">LOC103124388</name>
</gene>
<dbReference type="PROSITE" id="PS00237">
    <property type="entry name" value="G_PROTEIN_RECEP_F1_1"/>
    <property type="match status" value="1"/>
</dbReference>